<protein>
    <submittedName>
        <fullName evidence="2">Uncharacterized protein</fullName>
    </submittedName>
</protein>
<evidence type="ECO:0000256" key="1">
    <source>
        <dbReference type="SAM" id="Phobius"/>
    </source>
</evidence>
<keyword evidence="3" id="KW-1185">Reference proteome</keyword>
<dbReference type="AlphaFoldDB" id="A0A9P7YQK6"/>
<dbReference type="EMBL" id="MU251375">
    <property type="protein sequence ID" value="KAG9238133.1"/>
    <property type="molecule type" value="Genomic_DNA"/>
</dbReference>
<name>A0A9P7YQK6_9HELO</name>
<keyword evidence="1" id="KW-0472">Membrane</keyword>
<sequence length="112" mass="12544">MFILGKGDTSHLYGTEMEPGYPTYLWSGNHNKTISGVEWHKSMILAADHGKQHDLIGGALTDRVGWLWFFYINLPYDALAAASIVLFFKVPTAIKPTEASLMEKLLQMDILS</sequence>
<evidence type="ECO:0000313" key="2">
    <source>
        <dbReference type="EMBL" id="KAG9238133.1"/>
    </source>
</evidence>
<comment type="caution">
    <text evidence="2">The sequence shown here is derived from an EMBL/GenBank/DDBJ whole genome shotgun (WGS) entry which is preliminary data.</text>
</comment>
<evidence type="ECO:0000313" key="3">
    <source>
        <dbReference type="Proteomes" id="UP000824998"/>
    </source>
</evidence>
<dbReference type="Proteomes" id="UP000824998">
    <property type="component" value="Unassembled WGS sequence"/>
</dbReference>
<organism evidence="2 3">
    <name type="scientific">Amylocarpus encephaloides</name>
    <dbReference type="NCBI Taxonomy" id="45428"/>
    <lineage>
        <taxon>Eukaryota</taxon>
        <taxon>Fungi</taxon>
        <taxon>Dikarya</taxon>
        <taxon>Ascomycota</taxon>
        <taxon>Pezizomycotina</taxon>
        <taxon>Leotiomycetes</taxon>
        <taxon>Helotiales</taxon>
        <taxon>Helotiales incertae sedis</taxon>
        <taxon>Amylocarpus</taxon>
    </lineage>
</organism>
<accession>A0A9P7YQK6</accession>
<reference evidence="2" key="1">
    <citation type="journal article" date="2021" name="IMA Fungus">
        <title>Genomic characterization of three marine fungi, including Emericellopsis atlantica sp. nov. with signatures of a generalist lifestyle and marine biomass degradation.</title>
        <authorList>
            <person name="Hagestad O.C."/>
            <person name="Hou L."/>
            <person name="Andersen J.H."/>
            <person name="Hansen E.H."/>
            <person name="Altermark B."/>
            <person name="Li C."/>
            <person name="Kuhnert E."/>
            <person name="Cox R.J."/>
            <person name="Crous P.W."/>
            <person name="Spatafora J.W."/>
            <person name="Lail K."/>
            <person name="Amirebrahimi M."/>
            <person name="Lipzen A."/>
            <person name="Pangilinan J."/>
            <person name="Andreopoulos W."/>
            <person name="Hayes R.D."/>
            <person name="Ng V."/>
            <person name="Grigoriev I.V."/>
            <person name="Jackson S.A."/>
            <person name="Sutton T.D.S."/>
            <person name="Dobson A.D.W."/>
            <person name="Rama T."/>
        </authorList>
    </citation>
    <scope>NUCLEOTIDE SEQUENCE</scope>
    <source>
        <strain evidence="2">TRa018bII</strain>
    </source>
</reference>
<gene>
    <name evidence="2" type="ORF">BJ875DRAFT_480693</name>
</gene>
<keyword evidence="1" id="KW-1133">Transmembrane helix</keyword>
<proteinExistence type="predicted"/>
<feature type="transmembrane region" description="Helical" evidence="1">
    <location>
        <begin position="68"/>
        <end position="88"/>
    </location>
</feature>
<keyword evidence="1" id="KW-0812">Transmembrane</keyword>